<dbReference type="EMBL" id="MGKL01000016">
    <property type="protein sequence ID" value="OGN25598.1"/>
    <property type="molecule type" value="Genomic_DNA"/>
</dbReference>
<sequence length="101" mass="11506">MAREREMTLKTIVQERSLEFIKQRGLSGYRKCTVAEIRNYFRGLSTYISAVSPGLELSIDENLIKEALNDLETQGKIFRITTEIGDCFALRTNPSQVTALF</sequence>
<dbReference type="Proteomes" id="UP000178256">
    <property type="component" value="Unassembled WGS sequence"/>
</dbReference>
<protein>
    <submittedName>
        <fullName evidence="1">Uncharacterized protein</fullName>
    </submittedName>
</protein>
<evidence type="ECO:0000313" key="1">
    <source>
        <dbReference type="EMBL" id="OGN25598.1"/>
    </source>
</evidence>
<comment type="caution">
    <text evidence="1">The sequence shown here is derived from an EMBL/GenBank/DDBJ whole genome shotgun (WGS) entry which is preliminary data.</text>
</comment>
<reference evidence="1 2" key="1">
    <citation type="journal article" date="2016" name="Nat. Commun.">
        <title>Thousands of microbial genomes shed light on interconnected biogeochemical processes in an aquifer system.</title>
        <authorList>
            <person name="Anantharaman K."/>
            <person name="Brown C.T."/>
            <person name="Hug L.A."/>
            <person name="Sharon I."/>
            <person name="Castelle C.J."/>
            <person name="Probst A.J."/>
            <person name="Thomas B.C."/>
            <person name="Singh A."/>
            <person name="Wilkins M.J."/>
            <person name="Karaoz U."/>
            <person name="Brodie E.L."/>
            <person name="Williams K.H."/>
            <person name="Hubbard S.S."/>
            <person name="Banfield J.F."/>
        </authorList>
    </citation>
    <scope>NUCLEOTIDE SEQUENCE [LARGE SCALE GENOMIC DNA]</scope>
</reference>
<organism evidence="1 2">
    <name type="scientific">Candidatus Yanofskybacteria bacterium RIFCSPLOWO2_01_FULL_44_22</name>
    <dbReference type="NCBI Taxonomy" id="1802697"/>
    <lineage>
        <taxon>Bacteria</taxon>
        <taxon>Candidatus Yanofskyibacteriota</taxon>
    </lineage>
</organism>
<gene>
    <name evidence="1" type="ORF">A2925_01730</name>
</gene>
<name>A0A1F8GLK4_9BACT</name>
<accession>A0A1F8GLK4</accession>
<dbReference type="AlphaFoldDB" id="A0A1F8GLK4"/>
<evidence type="ECO:0000313" key="2">
    <source>
        <dbReference type="Proteomes" id="UP000178256"/>
    </source>
</evidence>
<proteinExistence type="predicted"/>